<dbReference type="CDD" id="cd13284">
    <property type="entry name" value="PH_OSBP_ORP4"/>
    <property type="match status" value="1"/>
</dbReference>
<dbReference type="PANTHER" id="PTHR10972:SF205">
    <property type="entry name" value="OXYSTEROL-BINDING PROTEIN 1"/>
    <property type="match status" value="1"/>
</dbReference>
<dbReference type="AlphaFoldDB" id="A0AAW0WSQ1"/>
<evidence type="ECO:0000313" key="6">
    <source>
        <dbReference type="EMBL" id="KAK8730407.1"/>
    </source>
</evidence>
<keyword evidence="2" id="KW-0813">Transport</keyword>
<evidence type="ECO:0000256" key="3">
    <source>
        <dbReference type="ARBA" id="ARBA00023055"/>
    </source>
</evidence>
<gene>
    <name evidence="6" type="ORF">OTU49_007988</name>
</gene>
<comment type="similarity">
    <text evidence="1">Belongs to the OSBP family.</text>
</comment>
<dbReference type="EMBL" id="JARKIK010000064">
    <property type="protein sequence ID" value="KAK8730407.1"/>
    <property type="molecule type" value="Genomic_DNA"/>
</dbReference>
<dbReference type="EMBL" id="JARKIK010000064">
    <property type="protein sequence ID" value="KAK8730397.1"/>
    <property type="molecule type" value="Genomic_DNA"/>
</dbReference>
<dbReference type="GO" id="GO:0032934">
    <property type="term" value="F:sterol binding"/>
    <property type="evidence" value="ECO:0007669"/>
    <property type="project" value="TreeGrafter"/>
</dbReference>
<evidence type="ECO:0000259" key="5">
    <source>
        <dbReference type="PROSITE" id="PS50003"/>
    </source>
</evidence>
<dbReference type="InterPro" id="IPR000648">
    <property type="entry name" value="Oxysterol-bd"/>
</dbReference>
<organism evidence="6 7">
    <name type="scientific">Cherax quadricarinatus</name>
    <name type="common">Australian red claw crayfish</name>
    <dbReference type="NCBI Taxonomy" id="27406"/>
    <lineage>
        <taxon>Eukaryota</taxon>
        <taxon>Metazoa</taxon>
        <taxon>Ecdysozoa</taxon>
        <taxon>Arthropoda</taxon>
        <taxon>Crustacea</taxon>
        <taxon>Multicrustacea</taxon>
        <taxon>Malacostraca</taxon>
        <taxon>Eumalacostraca</taxon>
        <taxon>Eucarida</taxon>
        <taxon>Decapoda</taxon>
        <taxon>Pleocyemata</taxon>
        <taxon>Astacidea</taxon>
        <taxon>Parastacoidea</taxon>
        <taxon>Parastacidae</taxon>
        <taxon>Cherax</taxon>
    </lineage>
</organism>
<dbReference type="InterPro" id="IPR001849">
    <property type="entry name" value="PH_domain"/>
</dbReference>
<dbReference type="Gene3D" id="2.30.29.30">
    <property type="entry name" value="Pleckstrin-homology domain (PH domain)/Phosphotyrosine-binding domain (PTB)"/>
    <property type="match status" value="1"/>
</dbReference>
<dbReference type="InterPro" id="IPR011993">
    <property type="entry name" value="PH-like_dom_sf"/>
</dbReference>
<dbReference type="PROSITE" id="PS50003">
    <property type="entry name" value="PH_DOMAIN"/>
    <property type="match status" value="1"/>
</dbReference>
<dbReference type="SMART" id="SM00233">
    <property type="entry name" value="PH"/>
    <property type="match status" value="1"/>
</dbReference>
<proteinExistence type="inferred from homology"/>
<dbReference type="SUPFAM" id="SSF50729">
    <property type="entry name" value="PH domain-like"/>
    <property type="match status" value="1"/>
</dbReference>
<comment type="caution">
    <text evidence="6">The sequence shown here is derived from an EMBL/GenBank/DDBJ whole genome shotgun (WGS) entry which is preliminary data.</text>
</comment>
<accession>A0AAW0WSQ1</accession>
<protein>
    <recommendedName>
        <fullName evidence="5">PH domain-containing protein</fullName>
    </recommendedName>
</protein>
<dbReference type="GO" id="GO:0006869">
    <property type="term" value="P:lipid transport"/>
    <property type="evidence" value="ECO:0007669"/>
    <property type="project" value="UniProtKB-KW"/>
</dbReference>
<name>A0AAW0WSQ1_CHEQU</name>
<dbReference type="PANTHER" id="PTHR10972">
    <property type="entry name" value="OXYSTEROL-BINDING PROTEIN-RELATED"/>
    <property type="match status" value="1"/>
</dbReference>
<evidence type="ECO:0000256" key="1">
    <source>
        <dbReference type="ARBA" id="ARBA00008842"/>
    </source>
</evidence>
<dbReference type="FunFam" id="2.30.29.30:FF:000256">
    <property type="entry name" value="Oxysterol-binding protein"/>
    <property type="match status" value="1"/>
</dbReference>
<keyword evidence="4" id="KW-0446">Lipid-binding</keyword>
<dbReference type="Proteomes" id="UP001445076">
    <property type="component" value="Unassembled WGS sequence"/>
</dbReference>
<keyword evidence="3" id="KW-0445">Lipid transport</keyword>
<dbReference type="GO" id="GO:0005886">
    <property type="term" value="C:plasma membrane"/>
    <property type="evidence" value="ECO:0007669"/>
    <property type="project" value="TreeGrafter"/>
</dbReference>
<dbReference type="Pfam" id="PF00169">
    <property type="entry name" value="PH"/>
    <property type="match status" value="1"/>
</dbReference>
<feature type="domain" description="PH" evidence="5">
    <location>
        <begin position="7"/>
        <end position="100"/>
    </location>
</feature>
<evidence type="ECO:0000313" key="7">
    <source>
        <dbReference type="Proteomes" id="UP001445076"/>
    </source>
</evidence>
<sequence>MSEKHSDPDMKGWLYKWTNYLKGYQKRWFVLTNGLLSYYRSQAEMLHTCRGTISLHGAVIHTEDSCNFVISNGGTQTFHLKASSEVERQKWVTALELTKAKAIRQLESEDEDEEDVSDSGVDDVSNTQKVLTAKLEDLRTCHDLIIKHGAALQKSLGELEAIDNTHDLTAKTKTVNERATLFRISSNAMINDTATVKMRRRMSLKMLLRS</sequence>
<dbReference type="GO" id="GO:0005829">
    <property type="term" value="C:cytosol"/>
    <property type="evidence" value="ECO:0007669"/>
    <property type="project" value="TreeGrafter"/>
</dbReference>
<reference evidence="6" key="2">
    <citation type="submission" date="2024-01" db="EMBL/GenBank/DDBJ databases">
        <authorList>
            <person name="He J."/>
            <person name="Wang M."/>
            <person name="Zheng J."/>
            <person name="Liu Z."/>
        </authorList>
    </citation>
    <scope>NUCLEOTIDE SEQUENCE</scope>
    <source>
        <strain evidence="6">ZL_2023a</strain>
        <tissue evidence="6">Muscle</tissue>
    </source>
</reference>
<evidence type="ECO:0000256" key="4">
    <source>
        <dbReference type="ARBA" id="ARBA00023121"/>
    </source>
</evidence>
<dbReference type="GO" id="GO:0097038">
    <property type="term" value="C:perinuclear endoplasmic reticulum"/>
    <property type="evidence" value="ECO:0007669"/>
    <property type="project" value="TreeGrafter"/>
</dbReference>
<evidence type="ECO:0000256" key="2">
    <source>
        <dbReference type="ARBA" id="ARBA00022448"/>
    </source>
</evidence>
<keyword evidence="7" id="KW-1185">Reference proteome</keyword>
<reference evidence="6 7" key="1">
    <citation type="journal article" date="2024" name="BMC Genomics">
        <title>Genome assembly of redclaw crayfish (Cherax quadricarinatus) provides insights into its immune adaptation and hypoxia tolerance.</title>
        <authorList>
            <person name="Liu Z."/>
            <person name="Zheng J."/>
            <person name="Li H."/>
            <person name="Fang K."/>
            <person name="Wang S."/>
            <person name="He J."/>
            <person name="Zhou D."/>
            <person name="Weng S."/>
            <person name="Chi M."/>
            <person name="Gu Z."/>
            <person name="He J."/>
            <person name="Li F."/>
            <person name="Wang M."/>
        </authorList>
    </citation>
    <scope>NUCLEOTIDE SEQUENCE [LARGE SCALE GENOMIC DNA]</scope>
    <source>
        <strain evidence="6">ZL_2023a</strain>
    </source>
</reference>